<keyword evidence="2" id="KW-0808">Transferase</keyword>
<dbReference type="InterPro" id="IPR029063">
    <property type="entry name" value="SAM-dependent_MTases_sf"/>
</dbReference>
<keyword evidence="3" id="KW-1185">Reference proteome</keyword>
<dbReference type="Gene3D" id="3.40.50.150">
    <property type="entry name" value="Vaccinia Virus protein VP39"/>
    <property type="match status" value="1"/>
</dbReference>
<evidence type="ECO:0000313" key="2">
    <source>
        <dbReference type="EMBL" id="UZP73510.1"/>
    </source>
</evidence>
<dbReference type="Pfam" id="PF08241">
    <property type="entry name" value="Methyltransf_11"/>
    <property type="match status" value="1"/>
</dbReference>
<dbReference type="GO" id="GO:0008168">
    <property type="term" value="F:methyltransferase activity"/>
    <property type="evidence" value="ECO:0007669"/>
    <property type="project" value="UniProtKB-KW"/>
</dbReference>
<evidence type="ECO:0000313" key="3">
    <source>
        <dbReference type="Proteomes" id="UP001317963"/>
    </source>
</evidence>
<proteinExistence type="predicted"/>
<dbReference type="GO" id="GO:0032259">
    <property type="term" value="P:methylation"/>
    <property type="evidence" value="ECO:0007669"/>
    <property type="project" value="UniProtKB-KW"/>
</dbReference>
<name>A0ABY6Q3R4_9GAMM</name>
<reference evidence="2 3" key="1">
    <citation type="submission" date="2019-02" db="EMBL/GenBank/DDBJ databases">
        <title>Halieaceae_genomes.</title>
        <authorList>
            <person name="Li S.-H."/>
        </authorList>
    </citation>
    <scope>NUCLEOTIDE SEQUENCE [LARGE SCALE GENOMIC DNA]</scope>
    <source>
        <strain evidence="2 3">JH123</strain>
    </source>
</reference>
<dbReference type="InterPro" id="IPR013216">
    <property type="entry name" value="Methyltransf_11"/>
</dbReference>
<feature type="domain" description="Methyltransferase type 11" evidence="1">
    <location>
        <begin position="62"/>
        <end position="157"/>
    </location>
</feature>
<dbReference type="RefSeq" id="WP_279242303.1">
    <property type="nucleotide sequence ID" value="NZ_CP036501.1"/>
</dbReference>
<gene>
    <name evidence="2" type="ORF">E0F26_01630</name>
</gene>
<dbReference type="CDD" id="cd02440">
    <property type="entry name" value="AdoMet_MTases"/>
    <property type="match status" value="1"/>
</dbReference>
<evidence type="ECO:0000259" key="1">
    <source>
        <dbReference type="Pfam" id="PF08241"/>
    </source>
</evidence>
<keyword evidence="2" id="KW-0489">Methyltransferase</keyword>
<accession>A0ABY6Q3R4</accession>
<dbReference type="EMBL" id="CP036501">
    <property type="protein sequence ID" value="UZP73510.1"/>
    <property type="molecule type" value="Genomic_DNA"/>
</dbReference>
<organism evidence="2 3">
    <name type="scientific">Candidatus Paraluminiphilus aquimaris</name>
    <dbReference type="NCBI Taxonomy" id="2518994"/>
    <lineage>
        <taxon>Bacteria</taxon>
        <taxon>Pseudomonadati</taxon>
        <taxon>Pseudomonadota</taxon>
        <taxon>Gammaproteobacteria</taxon>
        <taxon>Cellvibrionales</taxon>
        <taxon>Halieaceae</taxon>
        <taxon>Candidatus Paraluminiphilus</taxon>
    </lineage>
</organism>
<protein>
    <submittedName>
        <fullName evidence="2">Class I SAM-dependent methyltransferase</fullName>
    </submittedName>
</protein>
<dbReference type="SUPFAM" id="SSF53335">
    <property type="entry name" value="S-adenosyl-L-methionine-dependent methyltransferases"/>
    <property type="match status" value="1"/>
</dbReference>
<dbReference type="Proteomes" id="UP001317963">
    <property type="component" value="Chromosome"/>
</dbReference>
<sequence length="257" mass="28560">MTIFEFNRRAWDELVESGNRWTVPVSSDDIKRAREGDWQVLLTPSLPVPHTWFPDLRGCRLLCLSSGGGQQGPILAAAGAEVTVFDASAKQLEQDQFVARREGLSLETIEGDMADLACFDDEAFDFIFHPCSNCFAEAIRPIWQEAYRVLRPGGSIVSGFVQPFHGLFDPALDKQGIFQLKFSMPHSDLKVSEADRAQWFGDHAPIEFVHSLDDQLGGQLDAGFLIAGLYEDDWGGSEPIDRLIKSFVAVRSIKPVS</sequence>